<accession>A0ABX2PWA6</accession>
<dbReference type="InterPro" id="IPR012332">
    <property type="entry name" value="Autotransporter_pectin_lyase_C"/>
</dbReference>
<keyword evidence="3" id="KW-1185">Reference proteome</keyword>
<dbReference type="PROSITE" id="PS51208">
    <property type="entry name" value="AUTOTRANSPORTER"/>
    <property type="match status" value="1"/>
</dbReference>
<dbReference type="SUPFAM" id="SSF51126">
    <property type="entry name" value="Pectin lyase-like"/>
    <property type="match status" value="1"/>
</dbReference>
<feature type="domain" description="Autotransporter" evidence="1">
    <location>
        <begin position="952"/>
        <end position="1221"/>
    </location>
</feature>
<dbReference type="Proteomes" id="UP000630805">
    <property type="component" value="Unassembled WGS sequence"/>
</dbReference>
<dbReference type="NCBIfam" id="TIGR01414">
    <property type="entry name" value="autotrans_barl"/>
    <property type="match status" value="1"/>
</dbReference>
<sequence length="1221" mass="121608">MTGDTNNNDIGDGIKVDSLGTGTVSVTATGAVSGGLNGITIDSGGATTVNVASVAGGVGEGINVTSTGGTTTIVATDHVASEDDGISVDYTGSDQVVISANTVSGDTDSSGAGNGIRVVTGADSTGIDISAQGAVTGASGVSVNHAGTGTVKVDVADISTTVPADSISSGVLISSRDANVDVDVKGDINDSYFGVLLFQGNSANSGDSTTVDITGDVTTEGRGIATFTATKDLSITAGGNITSNDFGVSVAHNGTGAVNIDLQGDEVRAAGGTGVSLSSLAGTDVNLTVAGDVHSRSFGAFVANRGSGDTTVSLNNVTATQRGVVEVENAGRNLSVTATGTLESEAGTGLVATNTGSEATTIDVNNVSGNGIGVDGIRASNAGTSLTITARGDVTGVSNGILATNTGSEDLSVNAVNVTATTGAGISATNHGTDLTVLTSGAVSGATDGVFVDQFGTGDTNVVTTGTVTGASQAGIVVISDGENLNVTTQADVTGGSVGAELLHLGAGNANIQLGNVSGTSGDGANVVIEGTGGQLVSTGLLTGGDDSLDVITGSSGQVTLNVNDVTGSGDNGIVTQSLGADLDIQVSGDVRGAAGVGIFLGATSSDVVSEVQLASGSSVGSSSGQAIAGTAGSSQITVNTGAQIIGSVTLGDGSDTVVIEDGADISQATLFDGGDDSDAADGFSDVLTFKGFSGTTDNLSFANWEQLVFDRSNVTFNSASNDSGEIRLKGGSSFQASAQNLALNSLTVEQGSTFESTFQGDATINLTGSLHTDGLVDLADGATGDALNSQGDLTGQGQISLDIDSNTDTFDQITVQGSATDASVGVVLNNIGTGETQVQYTLVDVNDANGTVSDSFFLSDADSVNASGRRFQFLGAYGYQLDRASNGDFVLSSASSTGDRFLNPIVPTYAALPQQLLQLGTISGTLNRAASTGNGGSETVSRNILNSLDQAERSTAATWFDITGDYSRYQSDSTQSDITTRSTTFRAGVDVPLLDAANGTLIGNAELRYVDASTSVSAELGGGSVDTTGYGVRLGALWLTNSSFYVDGQFQYTRFETDLTSGSSVTSSGTGDASFASLEIGKVFDIGHNLSLIPQAQLVVGSIDAPDLSPSDGSVSGTQSDGSIFAGRVGAYLEKSLASGSSIYGLANLYSEFDNSTSVTVNGENFSTVRGQEALEIGVGGNFNFSNGGLVYGEVRTRGAIDGLADDYTVSGQIGYRINF</sequence>
<dbReference type="EMBL" id="JABXWT010000011">
    <property type="protein sequence ID" value="NVO57392.1"/>
    <property type="molecule type" value="Genomic_DNA"/>
</dbReference>
<dbReference type="Gene3D" id="2.40.128.130">
    <property type="entry name" value="Autotransporter beta-domain"/>
    <property type="match status" value="1"/>
</dbReference>
<dbReference type="Gene3D" id="2.160.20.20">
    <property type="match status" value="1"/>
</dbReference>
<evidence type="ECO:0000313" key="3">
    <source>
        <dbReference type="Proteomes" id="UP000630805"/>
    </source>
</evidence>
<dbReference type="SMART" id="SM00869">
    <property type="entry name" value="Autotransporter"/>
    <property type="match status" value="1"/>
</dbReference>
<dbReference type="InterPro" id="IPR011050">
    <property type="entry name" value="Pectin_lyase_fold/virulence"/>
</dbReference>
<dbReference type="InterPro" id="IPR036709">
    <property type="entry name" value="Autotransporte_beta_dom_sf"/>
</dbReference>
<dbReference type="RefSeq" id="WP_176866459.1">
    <property type="nucleotide sequence ID" value="NZ_JABXWT010000011.1"/>
</dbReference>
<comment type="caution">
    <text evidence="2">The sequence shown here is derived from an EMBL/GenBank/DDBJ whole genome shotgun (WGS) entry which is preliminary data.</text>
</comment>
<reference evidence="2 3" key="1">
    <citation type="submission" date="2020-06" db="EMBL/GenBank/DDBJ databases">
        <authorList>
            <person name="Cao W.R."/>
        </authorList>
    </citation>
    <scope>NUCLEOTIDE SEQUENCE [LARGE SCALE GENOMIC DNA]</scope>
    <source>
        <strain evidence="2 3">B1Z28</strain>
    </source>
</reference>
<dbReference type="SMART" id="SM00710">
    <property type="entry name" value="PbH1"/>
    <property type="match status" value="5"/>
</dbReference>
<organism evidence="2 3">
    <name type="scientific">Ruegeria haliotis</name>
    <dbReference type="NCBI Taxonomy" id="2747601"/>
    <lineage>
        <taxon>Bacteria</taxon>
        <taxon>Pseudomonadati</taxon>
        <taxon>Pseudomonadota</taxon>
        <taxon>Alphaproteobacteria</taxon>
        <taxon>Rhodobacterales</taxon>
        <taxon>Roseobacteraceae</taxon>
        <taxon>Ruegeria</taxon>
    </lineage>
</organism>
<gene>
    <name evidence="2" type="ORF">HW561_16475</name>
</gene>
<evidence type="ECO:0000259" key="1">
    <source>
        <dbReference type="PROSITE" id="PS51208"/>
    </source>
</evidence>
<dbReference type="InterPro" id="IPR006315">
    <property type="entry name" value="OM_autotransptr_brl_dom"/>
</dbReference>
<dbReference type="SUPFAM" id="SSF103515">
    <property type="entry name" value="Autotransporter"/>
    <property type="match status" value="1"/>
</dbReference>
<dbReference type="InterPro" id="IPR006626">
    <property type="entry name" value="PbH1"/>
</dbReference>
<dbReference type="InterPro" id="IPR005546">
    <property type="entry name" value="Autotransporte_beta"/>
</dbReference>
<name>A0ABX2PWA6_9RHOB</name>
<evidence type="ECO:0000313" key="2">
    <source>
        <dbReference type="EMBL" id="NVO57392.1"/>
    </source>
</evidence>
<proteinExistence type="predicted"/>
<protein>
    <submittedName>
        <fullName evidence="2">Autotransporter outer membrane beta-barrel domain-containing protein</fullName>
    </submittedName>
</protein>